<feature type="region of interest" description="Disordered" evidence="1">
    <location>
        <begin position="197"/>
        <end position="236"/>
    </location>
</feature>
<feature type="compositionally biased region" description="Low complexity" evidence="1">
    <location>
        <begin position="1514"/>
        <end position="1525"/>
    </location>
</feature>
<sequence length="2710" mass="285723">MTSLLRREKTRFLVEEMSLQLQTGEPLQALTQHSTPVKISGSFQVSEQSQSAAGQAPEAEASLKPPSAALSCYRGLPNPETVRQLIEKAVLHKDSTNKSLQQLLADSRGQELELGPGHIAHQYLQQIIATLESSPEALPPGTLQLPLRDVSSTGSGVRRTTQLSGAGNPGMEDTAAGPRSFPLLVPSELLAARFGQAATSPRPPVEDPPLPALAASTPWPQGNHSTTAEPQLTLSSGSMPLLGPPLQSGHKDIDGNAPDIPSQSAQAAAANGINAACSSDPSGVQVITTGVKGSLQQDGDAATDMHSRSGADIKVVPDVCDTDAAGMGTKEGPNVPNVTMNPAGAAWQVPRQLPERARKAKVVVGESGDDVHGKGDDVRETSLNAAWMEKLTAMAAAAASAAATKAVQGSILPPWLSQRPWMAAPLSLDQLRRQQQESWANQWPGNQPLHDSGHQPQQPQAASEQPQLSGKSQKTDGLQPLQQPPGQHDSALMPSSLAPAAAAQAPYQPKLYADVPGNVSVSTTDVKASSLPENLKSAFAQTLGELAEDRVLARVAAQDLWLPPPPDPIPIHATRSVEAVLGGVHDYHGAAQILDELQSSAASHQASAKAPLTGSAKPQRQQLEAQPSHLASWDLVADAADDDGFRAAVQAEIAAAAAGRSRAVISSSHHPNRPERGIRPSSRPSSTPLQRLQQRVGHSSRLRCISPDPPGAVAHGRPTKQDLQSEPRQLMKAKSHAAEVLKPSQSHNRIRPDMQSVREPTHHPTHSQLVHQKQQQHAQVSSAHHPSHDTVGQPHQQQQQQQQQSNLSSKRGRPNIAFGTRKDELRPQPKRRRPTRQSNDENAPRLSPAKLPRVARMTAEELKRRPSTFSPDHPGASKGSQAALHPDQLAQLLQAYTPDHAVKKHLHHPAGQPSQDPLQMHLAPQLAPDNRLNEKPSQHCHSHPDHAGLLQSEVNAQQHQQQQQQQHFAGVSEQQDQAAGADTSRKSTGPGSSPSPADGPMTCTEPLGVTMNPIVWEVQHGGGDGVLPTDMSLAMPIQAPAITVGSASDSMSIDQGLSACAGPGGDEVEGSETSSLARSVGGWLAAHALAEIAAQGTCQQLQEQLPKPPAAAEAAGSKQLDSHLAQNAEPGGGGGENLRSPVLKGDLPIAAPRPPEEQAPQRQQSLEQDEQASLNAAEEYIPGALLSAFSASLLTHGPAQPSQLTVTSEALKSLAQKPASCDLGDPPGSHSRADPQKHNNVAATGPSPSHAATSAAAENARGEPIQVATSEPPVWRHGRRQSEEGAASSRNGDWTSSYCCSSVSGGPSWVTCLDPDCDASHTSWDGSTSLGSIRSPPQMASTDDGRPGPMASWTLPYPSHYGSGQNPTQYLRGAPLPESYSGHHFAALQRAREARSRAFGAVGESESLQIRIAQGHQQLLASGGHVSRAQPASYHASAGTLQALQGQKDLSASISSSSLYQPHSPSSSGTGDMHHPMHEQPGAAGRHGYLPMHVLHPKKGPRRRQQEVLEQILTASEGSSTTSSSQREHESPMRGQPASASHHIPHSAQCNGPDLAIPSQPHTANRANGEAHDVAAAAHNGMRLDQQSCDVASLALASSAPACAPASMQQQLPQQQGPVESGIRNMRPSQPVQRIDDSRYRADAICDLQPASHAPHAPAYMPAAFGSLRLPPLWIEVPEDFCAAGSSRQAAATAEQDLRPAPAAQDSLAVIDGSVVIHTATHGIAAEPEARPLHPIPASDCRLDIINAAASSASQLEGIPQGRQVEIIGPHAADNALDSKAESILRGAARGLSRAGVVDRQDRGSEPLQDTLEQATDQKLHLALRAEGEIEQQDPLRARLPLSDEQQGGSQAGTAQQLENEDEQQPLVQAGGFPSSSEQAWPISYEPTPSGSPDDHLQCLLSQEVLPGRPGHEQNARSAADAAPSRICEGLARAASSHLVGSQELSLGAAGAVPEVDLTNPPPSMVQAAGESPSSESALKPLVQRQLWRFPSERQPSVAPAVADASTPSENSGSPGSAWPITNIPAEAGDAFDLSAAYPPAPVVGPADRIQAPNPALQPGALRAAIAALPAITSTQLAKPERVLQPMNVKANRVRYPGNTPMHQAAQMPLMQHTTDDQPSGAPASVFRGRPDQLPNETRTSNDLQSTTDDGSSSNGSHIDTQQAHVANSNLWAVALPPDEPRTRHGDEPRQHLLPDTAKPAAKGSLAGASMLDEARGSRAPGHPQKQQQQQQHHHHQAAPPLQNSSFVKASEARHALITSWDLSDSLLQSTPVSSLTSTPSASAASACKALQQVAPQGRHTMNVSQSSSSLSPENVSKLVTGAAALSLLDNTSNIGPNQPMFTTAAAVTAKSVSSSRYHPAHLSWSSSSLSSEGRQCMIHDAVKGEKSAAEDLEHLEHGKEHVEKAFQWKSLQGIAVRGPGNPEAKLSGDCPGHVPGVATARLQEHRSRAMEHFSLPERQQDTFQQQLLDQLPEQQQQQQHGSMQLCEHIPRPVQQLWQCLPQSGRSQATSTFVISQRNQLAAPSGMFESSQHEHPEAASGMLQQLSAVDRAGRGGESAAKRSASSRLGLSKLWADLSSRPLSAGHVVHHDGSSQAPPGHAGQTQAASAGNQSLCPGSSTARPGLPLRPTSAPISQTGRHEHGRLITRGAGPSQFNRSHCLGAGPLGQEQPMVHGNELQETGNFAMPEDGLRSSLSSSMASSEPLGSIAS</sequence>
<feature type="compositionally biased region" description="Polar residues" evidence="1">
    <location>
        <begin position="2006"/>
        <end position="2015"/>
    </location>
</feature>
<feature type="region of interest" description="Disordered" evidence="1">
    <location>
        <begin position="433"/>
        <end position="493"/>
    </location>
</feature>
<feature type="compositionally biased region" description="Low complexity" evidence="1">
    <location>
        <begin position="1242"/>
        <end position="1257"/>
    </location>
</feature>
<evidence type="ECO:0000256" key="1">
    <source>
        <dbReference type="SAM" id="MobiDB-lite"/>
    </source>
</evidence>
<feature type="compositionally biased region" description="Low complexity" evidence="1">
    <location>
        <begin position="987"/>
        <end position="1000"/>
    </location>
</feature>
<feature type="compositionally biased region" description="Polar residues" evidence="1">
    <location>
        <begin position="1323"/>
        <end position="1332"/>
    </location>
</feature>
<name>A0AAW1RTC3_9CHLO</name>
<evidence type="ECO:0000313" key="2">
    <source>
        <dbReference type="EMBL" id="KAK9836616.1"/>
    </source>
</evidence>
<feature type="region of interest" description="Disordered" evidence="1">
    <location>
        <begin position="1452"/>
        <end position="1566"/>
    </location>
</feature>
<feature type="region of interest" description="Disordered" evidence="1">
    <location>
        <begin position="1842"/>
        <end position="1896"/>
    </location>
</feature>
<feature type="region of interest" description="Disordered" evidence="1">
    <location>
        <begin position="1218"/>
        <end position="1294"/>
    </location>
</feature>
<feature type="region of interest" description="Disordered" evidence="1">
    <location>
        <begin position="1994"/>
        <end position="2019"/>
    </location>
</feature>
<feature type="region of interest" description="Disordered" evidence="1">
    <location>
        <begin position="658"/>
        <end position="854"/>
    </location>
</feature>
<feature type="compositionally biased region" description="Low complexity" evidence="1">
    <location>
        <begin position="477"/>
        <end position="493"/>
    </location>
</feature>
<feature type="compositionally biased region" description="Basic and acidic residues" evidence="1">
    <location>
        <begin position="2179"/>
        <end position="2193"/>
    </location>
</feature>
<feature type="region of interest" description="Disordered" evidence="1">
    <location>
        <begin position="1100"/>
        <end position="1172"/>
    </location>
</feature>
<feature type="compositionally biased region" description="Low complexity" evidence="1">
    <location>
        <begin position="957"/>
        <end position="967"/>
    </location>
</feature>
<feature type="compositionally biased region" description="Polar residues" evidence="1">
    <location>
        <begin position="682"/>
        <end position="697"/>
    </location>
</feature>
<feature type="compositionally biased region" description="Polar residues" evidence="1">
    <location>
        <begin position="436"/>
        <end position="445"/>
    </location>
</feature>
<keyword evidence="3" id="KW-1185">Reference proteome</keyword>
<feature type="compositionally biased region" description="Polar residues" evidence="1">
    <location>
        <begin position="218"/>
        <end position="236"/>
    </location>
</feature>
<feature type="compositionally biased region" description="Low complexity" evidence="1">
    <location>
        <begin position="766"/>
        <end position="784"/>
    </location>
</feature>
<evidence type="ECO:0000313" key="3">
    <source>
        <dbReference type="Proteomes" id="UP001438707"/>
    </source>
</evidence>
<feature type="compositionally biased region" description="Polar residues" evidence="1">
    <location>
        <begin position="2135"/>
        <end position="2145"/>
    </location>
</feature>
<feature type="region of interest" description="Disordered" evidence="1">
    <location>
        <begin position="955"/>
        <end position="1006"/>
    </location>
</feature>
<feature type="region of interest" description="Disordered" evidence="1">
    <location>
        <begin position="2112"/>
        <end position="2159"/>
    </location>
</feature>
<feature type="region of interest" description="Disordered" evidence="1">
    <location>
        <begin position="2682"/>
        <end position="2710"/>
    </location>
</feature>
<gene>
    <name evidence="2" type="ORF">WJX74_004447</name>
</gene>
<protein>
    <submittedName>
        <fullName evidence="2">Uncharacterized protein</fullName>
    </submittedName>
</protein>
<feature type="compositionally biased region" description="Polar residues" evidence="1">
    <location>
        <begin position="616"/>
        <end position="625"/>
    </location>
</feature>
<proteinExistence type="predicted"/>
<feature type="region of interest" description="Disordered" evidence="1">
    <location>
        <begin position="2585"/>
        <end position="2640"/>
    </location>
</feature>
<comment type="caution">
    <text evidence="2">The sequence shown here is derived from an EMBL/GenBank/DDBJ whole genome shotgun (WGS) entry which is preliminary data.</text>
</comment>
<feature type="region of interest" description="Disordered" evidence="1">
    <location>
        <begin position="2176"/>
        <end position="2240"/>
    </location>
</feature>
<feature type="region of interest" description="Disordered" evidence="1">
    <location>
        <begin position="1791"/>
        <end position="1813"/>
    </location>
</feature>
<reference evidence="2 3" key="1">
    <citation type="journal article" date="2024" name="Nat. Commun.">
        <title>Phylogenomics reveals the evolutionary origins of lichenization in chlorophyte algae.</title>
        <authorList>
            <person name="Puginier C."/>
            <person name="Libourel C."/>
            <person name="Otte J."/>
            <person name="Skaloud P."/>
            <person name="Haon M."/>
            <person name="Grisel S."/>
            <person name="Petersen M."/>
            <person name="Berrin J.G."/>
            <person name="Delaux P.M."/>
            <person name="Dal Grande F."/>
            <person name="Keller J."/>
        </authorList>
    </citation>
    <scope>NUCLEOTIDE SEQUENCE [LARGE SCALE GENOMIC DNA]</scope>
    <source>
        <strain evidence="2 3">SAG 2145</strain>
    </source>
</reference>
<feature type="compositionally biased region" description="Low complexity" evidence="1">
    <location>
        <begin position="2692"/>
        <end position="2710"/>
    </location>
</feature>
<feature type="compositionally biased region" description="Low complexity" evidence="1">
    <location>
        <begin position="2220"/>
        <end position="2231"/>
    </location>
</feature>
<feature type="region of interest" description="Disordered" evidence="1">
    <location>
        <begin position="1323"/>
        <end position="1359"/>
    </location>
</feature>
<feature type="compositionally biased region" description="Pro residues" evidence="1">
    <location>
        <begin position="201"/>
        <end position="211"/>
    </location>
</feature>
<feature type="compositionally biased region" description="Low complexity" evidence="1">
    <location>
        <begin position="1846"/>
        <end position="1857"/>
    </location>
</feature>
<feature type="compositionally biased region" description="Low complexity" evidence="1">
    <location>
        <begin position="658"/>
        <end position="668"/>
    </location>
</feature>
<feature type="region of interest" description="Disordered" evidence="1">
    <location>
        <begin position="1954"/>
        <end position="1977"/>
    </location>
</feature>
<feature type="region of interest" description="Disordered" evidence="1">
    <location>
        <begin position="602"/>
        <end position="627"/>
    </location>
</feature>
<feature type="compositionally biased region" description="Low complexity" evidence="1">
    <location>
        <begin position="1452"/>
        <end position="1468"/>
    </location>
</feature>
<feature type="compositionally biased region" description="Low complexity" evidence="1">
    <location>
        <begin position="455"/>
        <end position="467"/>
    </location>
</feature>
<feature type="compositionally biased region" description="Polar residues" evidence="1">
    <location>
        <begin position="2602"/>
        <end position="2621"/>
    </location>
</feature>
<dbReference type="EMBL" id="JALJOS010000007">
    <property type="protein sequence ID" value="KAK9836616.1"/>
    <property type="molecule type" value="Genomic_DNA"/>
</dbReference>
<dbReference type="Proteomes" id="UP001438707">
    <property type="component" value="Unassembled WGS sequence"/>
</dbReference>
<feature type="compositionally biased region" description="Low complexity" evidence="1">
    <location>
        <begin position="2146"/>
        <end position="2157"/>
    </location>
</feature>
<accession>A0AAW1RTC3</accession>
<organism evidence="2 3">
    <name type="scientific">Apatococcus lobatus</name>
    <dbReference type="NCBI Taxonomy" id="904363"/>
    <lineage>
        <taxon>Eukaryota</taxon>
        <taxon>Viridiplantae</taxon>
        <taxon>Chlorophyta</taxon>
        <taxon>core chlorophytes</taxon>
        <taxon>Trebouxiophyceae</taxon>
        <taxon>Chlorellales</taxon>
        <taxon>Chlorellaceae</taxon>
        <taxon>Apatococcus</taxon>
    </lineage>
</organism>
<feature type="region of interest" description="Disordered" evidence="1">
    <location>
        <begin position="144"/>
        <end position="180"/>
    </location>
</feature>
<feature type="compositionally biased region" description="Polar residues" evidence="1">
    <location>
        <begin position="150"/>
        <end position="165"/>
    </location>
</feature>
<feature type="region of interest" description="Disordered" evidence="1">
    <location>
        <begin position="863"/>
        <end position="882"/>
    </location>
</feature>